<evidence type="ECO:0000256" key="1">
    <source>
        <dbReference type="SAM" id="MobiDB-lite"/>
    </source>
</evidence>
<keyword evidence="3" id="KW-1185">Reference proteome</keyword>
<accession>A0A2H5QWK8</accession>
<feature type="region of interest" description="Disordered" evidence="1">
    <location>
        <begin position="1"/>
        <end position="28"/>
    </location>
</feature>
<feature type="compositionally biased region" description="Basic residues" evidence="1">
    <location>
        <begin position="16"/>
        <end position="26"/>
    </location>
</feature>
<evidence type="ECO:0000313" key="3">
    <source>
        <dbReference type="Proteomes" id="UP000236630"/>
    </source>
</evidence>
<name>A0A2H5QWK8_CITUN</name>
<gene>
    <name evidence="2" type="ORF">CUMW_268320</name>
</gene>
<comment type="caution">
    <text evidence="2">The sequence shown here is derived from an EMBL/GenBank/DDBJ whole genome shotgun (WGS) entry which is preliminary data.</text>
</comment>
<dbReference type="EMBL" id="BDQV01001033">
    <property type="protein sequence ID" value="GAY68967.1"/>
    <property type="molecule type" value="Genomic_DNA"/>
</dbReference>
<proteinExistence type="predicted"/>
<protein>
    <submittedName>
        <fullName evidence="2">Uncharacterized protein</fullName>
    </submittedName>
</protein>
<evidence type="ECO:0000313" key="2">
    <source>
        <dbReference type="EMBL" id="GAY68967.1"/>
    </source>
</evidence>
<sequence length="104" mass="12145">MAEDVEFTLPELDGRPRRRKQTKKKGLQKEEVSHEAAIEYNSYGVPLGKGINDLRSYIGVIVRETISILLDDWRRVPLEIKETLWLHFQMFLIHVIGLQKKNSN</sequence>
<reference evidence="2 3" key="1">
    <citation type="journal article" date="2017" name="Front. Genet.">
        <title>Draft sequencing of the heterozygous diploid genome of Satsuma (Citrus unshiu Marc.) using a hybrid assembly approach.</title>
        <authorList>
            <person name="Shimizu T."/>
            <person name="Tanizawa Y."/>
            <person name="Mochizuki T."/>
            <person name="Nagasaki H."/>
            <person name="Yoshioka T."/>
            <person name="Toyoda A."/>
            <person name="Fujiyama A."/>
            <person name="Kaminuma E."/>
            <person name="Nakamura Y."/>
        </authorList>
    </citation>
    <scope>NUCLEOTIDE SEQUENCE [LARGE SCALE GENOMIC DNA]</scope>
    <source>
        <strain evidence="3">cv. Miyagawa wase</strain>
    </source>
</reference>
<dbReference type="Proteomes" id="UP000236630">
    <property type="component" value="Unassembled WGS sequence"/>
</dbReference>
<organism evidence="2 3">
    <name type="scientific">Citrus unshiu</name>
    <name type="common">Satsuma mandarin</name>
    <name type="synonym">Citrus nobilis var. unshiu</name>
    <dbReference type="NCBI Taxonomy" id="55188"/>
    <lineage>
        <taxon>Eukaryota</taxon>
        <taxon>Viridiplantae</taxon>
        <taxon>Streptophyta</taxon>
        <taxon>Embryophyta</taxon>
        <taxon>Tracheophyta</taxon>
        <taxon>Spermatophyta</taxon>
        <taxon>Magnoliopsida</taxon>
        <taxon>eudicotyledons</taxon>
        <taxon>Gunneridae</taxon>
        <taxon>Pentapetalae</taxon>
        <taxon>rosids</taxon>
        <taxon>malvids</taxon>
        <taxon>Sapindales</taxon>
        <taxon>Rutaceae</taxon>
        <taxon>Aurantioideae</taxon>
        <taxon>Citrus</taxon>
    </lineage>
</organism>
<dbReference type="AlphaFoldDB" id="A0A2H5QWK8"/>